<evidence type="ECO:0000313" key="3">
    <source>
        <dbReference type="Proteomes" id="UP000010816"/>
    </source>
</evidence>
<sequence>MYRYCRLHLDFDATALGAALAQAEKCGTWLPHFVTGNYEGDWSAIPLRSVDGHADNIYSLSTVSPEAYRDTPQLAAAPYLREVLAAFQCPQTSVRLLKLAAGSVIKEHRDQGLTFGDGSVRLHVPVRTSPQVEFYIEDEQVVMGAGECWYIDATLPHRLANRGERDRVHIVIDCLVNDWLRQRFAEAGYRPRKKSPLEERGVRPEQLDDVIAALRAMDTETGLQQAKELEALRDAEVDSDQR</sequence>
<dbReference type="InterPro" id="IPR007803">
    <property type="entry name" value="Asp/Arg/Pro-Hydrxlase"/>
</dbReference>
<reference evidence="2 3" key="1">
    <citation type="submission" date="2011-09" db="EMBL/GenBank/DDBJ databases">
        <title>Complete sequence of chromosome of Thioflavicoccus mobilis 8321.</title>
        <authorList>
            <consortium name="US DOE Joint Genome Institute"/>
            <person name="Lucas S."/>
            <person name="Han J."/>
            <person name="Lapidus A."/>
            <person name="Cheng J.-F."/>
            <person name="Goodwin L."/>
            <person name="Pitluck S."/>
            <person name="Peters L."/>
            <person name="Ovchinnikova G."/>
            <person name="Lu M."/>
            <person name="Detter J.C."/>
            <person name="Han C."/>
            <person name="Tapia R."/>
            <person name="Land M."/>
            <person name="Hauser L."/>
            <person name="Kyrpides N."/>
            <person name="Ivanova N."/>
            <person name="Pagani I."/>
            <person name="Vogl K."/>
            <person name="Liu Z."/>
            <person name="Imhoff J."/>
            <person name="Thiel V."/>
            <person name="Frigaard N.-U."/>
            <person name="Bryant D."/>
            <person name="Woyke T."/>
        </authorList>
    </citation>
    <scope>NUCLEOTIDE SEQUENCE [LARGE SCALE GENOMIC DNA]</scope>
    <source>
        <strain evidence="2 3">8321</strain>
    </source>
</reference>
<dbReference type="SUPFAM" id="SSF51197">
    <property type="entry name" value="Clavaminate synthase-like"/>
    <property type="match status" value="1"/>
</dbReference>
<keyword evidence="2" id="KW-0223">Dioxygenase</keyword>
<dbReference type="EMBL" id="CP003051">
    <property type="protein sequence ID" value="AGA92230.1"/>
    <property type="molecule type" value="Genomic_DNA"/>
</dbReference>
<dbReference type="RefSeq" id="WP_015282355.1">
    <property type="nucleotide sequence ID" value="NC_019940.1"/>
</dbReference>
<evidence type="ECO:0000313" key="2">
    <source>
        <dbReference type="EMBL" id="AGA92230.1"/>
    </source>
</evidence>
<name>L0H3I3_9GAMM</name>
<keyword evidence="2" id="KW-0560">Oxidoreductase</keyword>
<dbReference type="Proteomes" id="UP000010816">
    <property type="component" value="Chromosome"/>
</dbReference>
<protein>
    <submittedName>
        <fullName evidence="2">Aspartyl/asparaginyl beta-hydroxylase-like dioxygenase</fullName>
    </submittedName>
</protein>
<dbReference type="GO" id="GO:0051213">
    <property type="term" value="F:dioxygenase activity"/>
    <property type="evidence" value="ECO:0007669"/>
    <property type="project" value="UniProtKB-KW"/>
</dbReference>
<dbReference type="Pfam" id="PF05118">
    <property type="entry name" value="Asp_Arg_Hydrox"/>
    <property type="match status" value="1"/>
</dbReference>
<feature type="domain" description="Aspartyl/asparaginy/proline hydroxylase" evidence="1">
    <location>
        <begin position="41"/>
        <end position="174"/>
    </location>
</feature>
<organism evidence="2 3">
    <name type="scientific">Thioflavicoccus mobilis 8321</name>
    <dbReference type="NCBI Taxonomy" id="765912"/>
    <lineage>
        <taxon>Bacteria</taxon>
        <taxon>Pseudomonadati</taxon>
        <taxon>Pseudomonadota</taxon>
        <taxon>Gammaproteobacteria</taxon>
        <taxon>Chromatiales</taxon>
        <taxon>Chromatiaceae</taxon>
        <taxon>Thioflavicoccus</taxon>
    </lineage>
</organism>
<dbReference type="eggNOG" id="COG1917">
    <property type="taxonomic scope" value="Bacteria"/>
</dbReference>
<gene>
    <name evidence="2" type="ORF">Thimo_3574</name>
</gene>
<dbReference type="OrthoDB" id="1441538at2"/>
<dbReference type="KEGG" id="tmb:Thimo_3574"/>
<dbReference type="Gene3D" id="2.60.120.330">
    <property type="entry name" value="B-lactam Antibiotic, Isopenicillin N Synthase, Chain"/>
    <property type="match status" value="1"/>
</dbReference>
<accession>L0H3I3</accession>
<dbReference type="CDD" id="cd02209">
    <property type="entry name" value="cupin_XRE_C"/>
    <property type="match status" value="1"/>
</dbReference>
<dbReference type="HOGENOM" id="CLU_092409_0_0_6"/>
<evidence type="ECO:0000259" key="1">
    <source>
        <dbReference type="Pfam" id="PF05118"/>
    </source>
</evidence>
<proteinExistence type="predicted"/>
<dbReference type="AlphaFoldDB" id="L0H3I3"/>
<keyword evidence="3" id="KW-1185">Reference proteome</keyword>
<dbReference type="STRING" id="765912.Thimo_3574"/>
<dbReference type="InterPro" id="IPR027443">
    <property type="entry name" value="IPNS-like_sf"/>
</dbReference>